<organism evidence="1 2">
    <name type="scientific">Prochlorococcus marinus (strain MIT 9515)</name>
    <dbReference type="NCBI Taxonomy" id="167542"/>
    <lineage>
        <taxon>Bacteria</taxon>
        <taxon>Bacillati</taxon>
        <taxon>Cyanobacteriota</taxon>
        <taxon>Cyanophyceae</taxon>
        <taxon>Synechococcales</taxon>
        <taxon>Prochlorococcaceae</taxon>
        <taxon>Prochlorococcus</taxon>
    </lineage>
</organism>
<dbReference type="InterPro" id="IPR021734">
    <property type="entry name" value="DUF3303"/>
</dbReference>
<dbReference type="KEGG" id="pmc:P9515_12091"/>
<dbReference type="RefSeq" id="WP_011820516.1">
    <property type="nucleotide sequence ID" value="NC_008817.1"/>
</dbReference>
<dbReference type="OrthoDB" id="540735at2"/>
<dbReference type="Pfam" id="PF11746">
    <property type="entry name" value="DUF3303"/>
    <property type="match status" value="1"/>
</dbReference>
<dbReference type="GeneID" id="60201572"/>
<name>A2BXA5_PROM5</name>
<dbReference type="AlphaFoldDB" id="A2BXA5"/>
<dbReference type="Proteomes" id="UP000001589">
    <property type="component" value="Chromosome"/>
</dbReference>
<dbReference type="EMBL" id="CP000552">
    <property type="protein sequence ID" value="ABM72416.1"/>
    <property type="molecule type" value="Genomic_DNA"/>
</dbReference>
<protein>
    <recommendedName>
        <fullName evidence="3">DUF3303 domain-containing protein</fullName>
    </recommendedName>
</protein>
<evidence type="ECO:0000313" key="1">
    <source>
        <dbReference type="EMBL" id="ABM72416.1"/>
    </source>
</evidence>
<reference evidence="1 2" key="1">
    <citation type="journal article" date="2007" name="PLoS Genet.">
        <title>Patterns and implications of gene gain and loss in the evolution of Prochlorococcus.</title>
        <authorList>
            <person name="Kettler G.C."/>
            <person name="Martiny A.C."/>
            <person name="Huang K."/>
            <person name="Zucker J."/>
            <person name="Coleman M.L."/>
            <person name="Rodrigue S."/>
            <person name="Chen F."/>
            <person name="Lapidus A."/>
            <person name="Ferriera S."/>
            <person name="Johnson J."/>
            <person name="Steglich C."/>
            <person name="Church G.M."/>
            <person name="Richardson P."/>
            <person name="Chisholm S.W."/>
        </authorList>
    </citation>
    <scope>NUCLEOTIDE SEQUENCE [LARGE SCALE GENOMIC DNA]</scope>
    <source>
        <strain evidence="1 2">MIT 9515</strain>
    </source>
</reference>
<accession>A2BXA5</accession>
<gene>
    <name evidence="1" type="ordered locus">P9515_12091</name>
</gene>
<proteinExistence type="predicted"/>
<sequence length="104" mass="12236">MQLFVIDWSFENNEDQLFATNEFCQYLNEGILNETIEGFDLKFIAHTPQNKSGVIICLAQNTSVLFKILKFWRESFNITFNFKPALTNEELLSSQNEKVFWSKE</sequence>
<evidence type="ECO:0000313" key="2">
    <source>
        <dbReference type="Proteomes" id="UP000001589"/>
    </source>
</evidence>
<dbReference type="HOGENOM" id="CLU_158026_0_0_3"/>
<evidence type="ECO:0008006" key="3">
    <source>
        <dbReference type="Google" id="ProtNLM"/>
    </source>
</evidence>